<proteinExistence type="predicted"/>
<dbReference type="AlphaFoldDB" id="A0A150LDQ4"/>
<evidence type="ECO:0000313" key="3">
    <source>
        <dbReference type="Proteomes" id="UP000075683"/>
    </source>
</evidence>
<dbReference type="STRING" id="301148.B4135_3569"/>
<dbReference type="OrthoDB" id="569879at2"/>
<evidence type="ECO:0000313" key="2">
    <source>
        <dbReference type="EMBL" id="KYD10394.1"/>
    </source>
</evidence>
<dbReference type="RefSeq" id="WP_061569831.1">
    <property type="nucleotide sequence ID" value="NZ_LQYT01000119.1"/>
</dbReference>
<sequence>MTKKREAPYKLLQLEALLKRLPPNHPKRPFLEQEYHKRLAGYRGEQEIDFYLNYVSDHHITCLNNIRLNYDSQYFQIDTLVISPQYLLILEIKNITGTIYFDEQFGQLIRIYEGKQEGMRDPIFQVQRQKNLLLKWLKKNHFPLWPIEAFIVISNPSTIIKTSNTQPLHIGHVTKIPEIIHHLNEKYPPVKTLTPVAELADKIAEMNQPLVTDILDEYAIDPGHLIKGVRCPNCDFIPMKKIWKKWQCTKCHFISQHVYETSLDDYKLIFGNKITNRGLRDFLKIRSRSTAWYILQKFVTEKKGTNRKMDYFL</sequence>
<dbReference type="Proteomes" id="UP000075683">
    <property type="component" value="Unassembled WGS sequence"/>
</dbReference>
<gene>
    <name evidence="2" type="ORF">B4135_3569</name>
</gene>
<dbReference type="Pfam" id="PF08378">
    <property type="entry name" value="NERD"/>
    <property type="match status" value="1"/>
</dbReference>
<organism evidence="2 3">
    <name type="scientific">Caldibacillus debilis</name>
    <dbReference type="NCBI Taxonomy" id="301148"/>
    <lineage>
        <taxon>Bacteria</taxon>
        <taxon>Bacillati</taxon>
        <taxon>Bacillota</taxon>
        <taxon>Bacilli</taxon>
        <taxon>Bacillales</taxon>
        <taxon>Bacillaceae</taxon>
        <taxon>Caldibacillus</taxon>
    </lineage>
</organism>
<feature type="domain" description="NERD" evidence="1">
    <location>
        <begin position="40"/>
        <end position="156"/>
    </location>
</feature>
<name>A0A150LDQ4_9BACI</name>
<dbReference type="PROSITE" id="PS50965">
    <property type="entry name" value="NERD"/>
    <property type="match status" value="1"/>
</dbReference>
<dbReference type="EMBL" id="LQYT01000119">
    <property type="protein sequence ID" value="KYD10394.1"/>
    <property type="molecule type" value="Genomic_DNA"/>
</dbReference>
<dbReference type="InterPro" id="IPR011528">
    <property type="entry name" value="NERD"/>
</dbReference>
<reference evidence="2 3" key="1">
    <citation type="submission" date="2016-01" db="EMBL/GenBank/DDBJ databases">
        <title>Draft Genome Sequences of Seven Thermophilic Sporeformers Isolated from Foods.</title>
        <authorList>
            <person name="Berendsen E.M."/>
            <person name="Wells-Bennik M.H."/>
            <person name="Krawcyk A.O."/>
            <person name="De Jong A."/>
            <person name="Holsappel S."/>
            <person name="Eijlander R.T."/>
            <person name="Kuipers O.P."/>
        </authorList>
    </citation>
    <scope>NUCLEOTIDE SEQUENCE [LARGE SCALE GENOMIC DNA]</scope>
    <source>
        <strain evidence="2 3">B4135</strain>
    </source>
</reference>
<evidence type="ECO:0000259" key="1">
    <source>
        <dbReference type="PROSITE" id="PS50965"/>
    </source>
</evidence>
<protein>
    <recommendedName>
        <fullName evidence="1">NERD domain-containing protein</fullName>
    </recommendedName>
</protein>
<accession>A0A150LDQ4</accession>
<comment type="caution">
    <text evidence="2">The sequence shown here is derived from an EMBL/GenBank/DDBJ whole genome shotgun (WGS) entry which is preliminary data.</text>
</comment>